<keyword evidence="2" id="KW-0479">Metal-binding</keyword>
<evidence type="ECO:0000256" key="2">
    <source>
        <dbReference type="ARBA" id="ARBA00022723"/>
    </source>
</evidence>
<keyword evidence="4" id="KW-0862">Zinc</keyword>
<accession>A0A0M0KBS2</accession>
<comment type="subcellular location">
    <subcellularLocation>
        <location evidence="1">Nucleus</location>
    </subcellularLocation>
</comment>
<dbReference type="PANTHER" id="PTHR46481">
    <property type="entry name" value="ZINC FINGER BED DOMAIN-CONTAINING PROTEIN 4"/>
    <property type="match status" value="1"/>
</dbReference>
<feature type="domain" description="HAT C-terminal dimerisation" evidence="7">
    <location>
        <begin position="378"/>
        <end position="455"/>
    </location>
</feature>
<name>A0A0M0KBS2_9EUKA</name>
<sequence>LVLAATPFSERHTGEAIDSKTRSACVAAGLSHDVFSTVFFPISDNAANMISGWSGFGRGPCCVHTAQLSVHVFLTHSAIKPTREKEHGIVAHFSHATGVDGLGALHKCQRECTLPEHHPVKDNDTRWSSGHDQMEFFRVQQRALQLYDVNHARKAGDAYRQYQMGLEDWRINLESVAVLQPVADWTQHMQGTKYPTLPLVLPTVYDMIHGMKPDATLTLDFPGVQEYDCKPSEMHQGVLLARTAMYDDFVSRWITTLPDETKRTYAIASLLHPCFKSYDFIDEYDFIPPSDKVWALRELRTEWTTVWKPKPEPLEPEPLVADGAAGGSNDPMPAPPEPAPLPDPPEPLTKKRKVSLSSLVGGKIKKEVVATLPTAFDELEAYLAEADEKDFDIKLLTWWHAKETKWPNLAKMVKQYLSAPASSAGVERVFSAAGNMHGDLQKSAKDTTLEHSLFAAFNTD</sequence>
<dbReference type="InterPro" id="IPR008906">
    <property type="entry name" value="HATC_C_dom"/>
</dbReference>
<dbReference type="GO" id="GO:0008270">
    <property type="term" value="F:zinc ion binding"/>
    <property type="evidence" value="ECO:0007669"/>
    <property type="project" value="UniProtKB-KW"/>
</dbReference>
<feature type="compositionally biased region" description="Pro residues" evidence="6">
    <location>
        <begin position="332"/>
        <end position="347"/>
    </location>
</feature>
<feature type="non-terminal residue" evidence="8">
    <location>
        <position position="1"/>
    </location>
</feature>
<dbReference type="Pfam" id="PF05699">
    <property type="entry name" value="Dimer_Tnp_hAT"/>
    <property type="match status" value="1"/>
</dbReference>
<dbReference type="GO" id="GO:0005634">
    <property type="term" value="C:nucleus"/>
    <property type="evidence" value="ECO:0007669"/>
    <property type="project" value="UniProtKB-SubCell"/>
</dbReference>
<evidence type="ECO:0000256" key="1">
    <source>
        <dbReference type="ARBA" id="ARBA00004123"/>
    </source>
</evidence>
<protein>
    <submittedName>
        <fullName evidence="8">Zinc finger bed domain-containing protein 4-like protein</fullName>
    </submittedName>
</protein>
<keyword evidence="3" id="KW-0863">Zinc-finger</keyword>
<dbReference type="PANTHER" id="PTHR46481:SF10">
    <property type="entry name" value="ZINC FINGER BED DOMAIN-CONTAINING PROTEIN 39"/>
    <property type="match status" value="1"/>
</dbReference>
<dbReference type="EMBL" id="JWZX01000666">
    <property type="protein sequence ID" value="KOO36012.1"/>
    <property type="molecule type" value="Genomic_DNA"/>
</dbReference>
<dbReference type="Proteomes" id="UP000037460">
    <property type="component" value="Unassembled WGS sequence"/>
</dbReference>
<evidence type="ECO:0000313" key="9">
    <source>
        <dbReference type="Proteomes" id="UP000037460"/>
    </source>
</evidence>
<dbReference type="SUPFAM" id="SSF53098">
    <property type="entry name" value="Ribonuclease H-like"/>
    <property type="match status" value="1"/>
</dbReference>
<dbReference type="OrthoDB" id="1715602at2759"/>
<reference evidence="9" key="1">
    <citation type="journal article" date="2015" name="PLoS Genet.">
        <title>Genome Sequence and Transcriptome Analyses of Chrysochromulina tobin: Metabolic Tools for Enhanced Algal Fitness in the Prominent Order Prymnesiales (Haptophyceae).</title>
        <authorList>
            <person name="Hovde B.T."/>
            <person name="Deodato C.R."/>
            <person name="Hunsperger H.M."/>
            <person name="Ryken S.A."/>
            <person name="Yost W."/>
            <person name="Jha R.K."/>
            <person name="Patterson J."/>
            <person name="Monnat R.J. Jr."/>
            <person name="Barlow S.B."/>
            <person name="Starkenburg S.R."/>
            <person name="Cattolico R.A."/>
        </authorList>
    </citation>
    <scope>NUCLEOTIDE SEQUENCE</scope>
    <source>
        <strain evidence="9">CCMP291</strain>
    </source>
</reference>
<dbReference type="AlphaFoldDB" id="A0A0M0KBS2"/>
<dbReference type="InterPro" id="IPR052035">
    <property type="entry name" value="ZnF_BED_domain_contain"/>
</dbReference>
<evidence type="ECO:0000256" key="5">
    <source>
        <dbReference type="ARBA" id="ARBA00023242"/>
    </source>
</evidence>
<dbReference type="InterPro" id="IPR012337">
    <property type="entry name" value="RNaseH-like_sf"/>
</dbReference>
<proteinExistence type="predicted"/>
<gene>
    <name evidence="8" type="ORF">Ctob_016240</name>
</gene>
<organism evidence="8 9">
    <name type="scientific">Chrysochromulina tobinii</name>
    <dbReference type="NCBI Taxonomy" id="1460289"/>
    <lineage>
        <taxon>Eukaryota</taxon>
        <taxon>Haptista</taxon>
        <taxon>Haptophyta</taxon>
        <taxon>Prymnesiophyceae</taxon>
        <taxon>Prymnesiales</taxon>
        <taxon>Chrysochromulinaceae</taxon>
        <taxon>Chrysochromulina</taxon>
    </lineage>
</organism>
<evidence type="ECO:0000259" key="7">
    <source>
        <dbReference type="Pfam" id="PF05699"/>
    </source>
</evidence>
<keyword evidence="5" id="KW-0539">Nucleus</keyword>
<evidence type="ECO:0000313" key="8">
    <source>
        <dbReference type="EMBL" id="KOO36012.1"/>
    </source>
</evidence>
<comment type="caution">
    <text evidence="8">The sequence shown here is derived from an EMBL/GenBank/DDBJ whole genome shotgun (WGS) entry which is preliminary data.</text>
</comment>
<evidence type="ECO:0000256" key="4">
    <source>
        <dbReference type="ARBA" id="ARBA00022833"/>
    </source>
</evidence>
<evidence type="ECO:0000256" key="6">
    <source>
        <dbReference type="SAM" id="MobiDB-lite"/>
    </source>
</evidence>
<evidence type="ECO:0000256" key="3">
    <source>
        <dbReference type="ARBA" id="ARBA00022771"/>
    </source>
</evidence>
<dbReference type="GO" id="GO:0046983">
    <property type="term" value="F:protein dimerization activity"/>
    <property type="evidence" value="ECO:0007669"/>
    <property type="project" value="InterPro"/>
</dbReference>
<keyword evidence="9" id="KW-1185">Reference proteome</keyword>
<feature type="region of interest" description="Disordered" evidence="6">
    <location>
        <begin position="308"/>
        <end position="350"/>
    </location>
</feature>